<evidence type="ECO:0000256" key="19">
    <source>
        <dbReference type="ARBA" id="ARBA00083917"/>
    </source>
</evidence>
<comment type="catalytic activity">
    <reaction evidence="1">
        <text>S-ubiquitinyl-[E2 ubiquitin-conjugating enzyme]-L-cysteine + [acceptor protein]-L-lysine = [E2 ubiquitin-conjugating enzyme]-L-cysteine + N(6)-ubiquitinyl-[acceptor protein]-L-lysine.</text>
        <dbReference type="EC" id="2.3.2.27"/>
    </reaction>
</comment>
<dbReference type="GO" id="GO:0008270">
    <property type="term" value="F:zinc ion binding"/>
    <property type="evidence" value="ECO:0007669"/>
    <property type="project" value="UniProtKB-KW"/>
</dbReference>
<dbReference type="InterPro" id="IPR013083">
    <property type="entry name" value="Znf_RING/FYVE/PHD"/>
</dbReference>
<feature type="transmembrane region" description="Helical" evidence="21">
    <location>
        <begin position="307"/>
        <end position="329"/>
    </location>
</feature>
<feature type="transmembrane region" description="Helical" evidence="21">
    <location>
        <begin position="388"/>
        <end position="411"/>
    </location>
</feature>
<feature type="transmembrane region" description="Helical" evidence="21">
    <location>
        <begin position="829"/>
        <end position="851"/>
    </location>
</feature>
<dbReference type="FunFam" id="3.30.40.10:FF:000096">
    <property type="entry name" value="E3 ubiquitin-protein ligase MARCH6"/>
    <property type="match status" value="1"/>
</dbReference>
<evidence type="ECO:0000256" key="20">
    <source>
        <dbReference type="SAM" id="MobiDB-lite"/>
    </source>
</evidence>
<comment type="pathway">
    <text evidence="3">Protein modification; protein ubiquitination.</text>
</comment>
<gene>
    <name evidence="23" type="ORF">KUF71_005553</name>
</gene>
<keyword evidence="15 21" id="KW-0472">Membrane</keyword>
<reference evidence="23" key="2">
    <citation type="journal article" date="2023" name="BMC Genomics">
        <title>Pest status, molecular evolution, and epigenetic factors derived from the genome assembly of Frankliniella fusca, a thysanopteran phytovirus vector.</title>
        <authorList>
            <person name="Catto M.A."/>
            <person name="Labadie P.E."/>
            <person name="Jacobson A.L."/>
            <person name="Kennedy G.G."/>
            <person name="Srinivasan R."/>
            <person name="Hunt B.G."/>
        </authorList>
    </citation>
    <scope>NUCLEOTIDE SEQUENCE</scope>
    <source>
        <strain evidence="23">PL_HMW_Pooled</strain>
    </source>
</reference>
<feature type="region of interest" description="Disordered" evidence="20">
    <location>
        <begin position="594"/>
        <end position="649"/>
    </location>
</feature>
<feature type="transmembrane region" description="Helical" evidence="21">
    <location>
        <begin position="148"/>
        <end position="168"/>
    </location>
</feature>
<dbReference type="PANTHER" id="PTHR13145">
    <property type="entry name" value="SSM4 PROTEIN"/>
    <property type="match status" value="1"/>
</dbReference>
<keyword evidence="9" id="KW-0833">Ubl conjugation pathway</keyword>
<feature type="transmembrane region" description="Helical" evidence="21">
    <location>
        <begin position="107"/>
        <end position="128"/>
    </location>
</feature>
<evidence type="ECO:0000256" key="18">
    <source>
        <dbReference type="ARBA" id="ARBA00082010"/>
    </source>
</evidence>
<organism evidence="23 24">
    <name type="scientific">Frankliniella fusca</name>
    <dbReference type="NCBI Taxonomy" id="407009"/>
    <lineage>
        <taxon>Eukaryota</taxon>
        <taxon>Metazoa</taxon>
        <taxon>Ecdysozoa</taxon>
        <taxon>Arthropoda</taxon>
        <taxon>Hexapoda</taxon>
        <taxon>Insecta</taxon>
        <taxon>Pterygota</taxon>
        <taxon>Neoptera</taxon>
        <taxon>Paraneoptera</taxon>
        <taxon>Thysanoptera</taxon>
        <taxon>Terebrantia</taxon>
        <taxon>Thripoidea</taxon>
        <taxon>Thripidae</taxon>
        <taxon>Frankliniella</taxon>
    </lineage>
</organism>
<evidence type="ECO:0000256" key="10">
    <source>
        <dbReference type="ARBA" id="ARBA00022824"/>
    </source>
</evidence>
<dbReference type="EC" id="2.3.2.27" evidence="4"/>
<dbReference type="GO" id="GO:0005789">
    <property type="term" value="C:endoplasmic reticulum membrane"/>
    <property type="evidence" value="ECO:0007669"/>
    <property type="project" value="UniProtKB-SubCell"/>
</dbReference>
<evidence type="ECO:0000256" key="8">
    <source>
        <dbReference type="ARBA" id="ARBA00022771"/>
    </source>
</evidence>
<feature type="transmembrane region" description="Helical" evidence="21">
    <location>
        <begin position="786"/>
        <end position="809"/>
    </location>
</feature>
<dbReference type="AlphaFoldDB" id="A0AAE1H6V5"/>
<evidence type="ECO:0000256" key="9">
    <source>
        <dbReference type="ARBA" id="ARBA00022786"/>
    </source>
</evidence>
<evidence type="ECO:0000256" key="15">
    <source>
        <dbReference type="ARBA" id="ARBA00023136"/>
    </source>
</evidence>
<feature type="transmembrane region" description="Helical" evidence="21">
    <location>
        <begin position="497"/>
        <end position="519"/>
    </location>
</feature>
<evidence type="ECO:0000256" key="2">
    <source>
        <dbReference type="ARBA" id="ARBA00004477"/>
    </source>
</evidence>
<evidence type="ECO:0000256" key="12">
    <source>
        <dbReference type="ARBA" id="ARBA00022843"/>
    </source>
</evidence>
<accession>A0AAE1H6V5</accession>
<dbReference type="InterPro" id="IPR011016">
    <property type="entry name" value="Znf_RING-CH"/>
</dbReference>
<keyword evidence="11" id="KW-0862">Zinc</keyword>
<evidence type="ECO:0000256" key="21">
    <source>
        <dbReference type="SAM" id="Phobius"/>
    </source>
</evidence>
<evidence type="ECO:0000256" key="7">
    <source>
        <dbReference type="ARBA" id="ARBA00022723"/>
    </source>
</evidence>
<name>A0AAE1H6V5_9NEOP</name>
<feature type="domain" description="RING-CH-type" evidence="22">
    <location>
        <begin position="10"/>
        <end position="71"/>
    </location>
</feature>
<feature type="transmembrane region" description="Helical" evidence="21">
    <location>
        <begin position="741"/>
        <end position="765"/>
    </location>
</feature>
<keyword evidence="5" id="KW-0808">Transferase</keyword>
<evidence type="ECO:0000256" key="11">
    <source>
        <dbReference type="ARBA" id="ARBA00022833"/>
    </source>
</evidence>
<feature type="region of interest" description="Disordered" evidence="20">
    <location>
        <begin position="219"/>
        <end position="260"/>
    </location>
</feature>
<dbReference type="PROSITE" id="PS51292">
    <property type="entry name" value="ZF_RING_CH"/>
    <property type="match status" value="1"/>
</dbReference>
<feature type="compositionally biased region" description="Pro residues" evidence="20">
    <location>
        <begin position="628"/>
        <end position="644"/>
    </location>
</feature>
<protein>
    <recommendedName>
        <fullName evidence="17">E3 ubiquitin-protein ligase MARCHF6</fullName>
        <ecNumber evidence="4">2.3.2.27</ecNumber>
    </recommendedName>
    <alternativeName>
        <fullName evidence="19">Membrane-associated RING finger protein 6</fullName>
    </alternativeName>
    <alternativeName>
        <fullName evidence="18">Membrane-associated RING-CH protein VI</fullName>
    </alternativeName>
</protein>
<comment type="subcellular location">
    <subcellularLocation>
        <location evidence="2">Endoplasmic reticulum membrane</location>
        <topology evidence="2">Multi-pass membrane protein</topology>
    </subcellularLocation>
</comment>
<evidence type="ECO:0000256" key="4">
    <source>
        <dbReference type="ARBA" id="ARBA00012483"/>
    </source>
</evidence>
<dbReference type="GO" id="GO:0036503">
    <property type="term" value="P:ERAD pathway"/>
    <property type="evidence" value="ECO:0007669"/>
    <property type="project" value="TreeGrafter"/>
</dbReference>
<dbReference type="Pfam" id="PF12906">
    <property type="entry name" value="RINGv"/>
    <property type="match status" value="1"/>
</dbReference>
<feature type="transmembrane region" description="Helical" evidence="21">
    <location>
        <begin position="914"/>
        <end position="933"/>
    </location>
</feature>
<keyword evidence="8" id="KW-0863">Zinc-finger</keyword>
<keyword evidence="12" id="KW-0832">Ubl conjugation</keyword>
<dbReference type="InterPro" id="IPR056521">
    <property type="entry name" value="MARCHF6-like_C"/>
</dbReference>
<evidence type="ECO:0000256" key="13">
    <source>
        <dbReference type="ARBA" id="ARBA00022989"/>
    </source>
</evidence>
<dbReference type="SMART" id="SM00744">
    <property type="entry name" value="RINGv"/>
    <property type="match status" value="1"/>
</dbReference>
<dbReference type="Gene3D" id="3.30.40.10">
    <property type="entry name" value="Zinc/RING finger domain, C3HC4 (zinc finger)"/>
    <property type="match status" value="1"/>
</dbReference>
<dbReference type="EMBL" id="JAHWGI010000394">
    <property type="protein sequence ID" value="KAK3914865.1"/>
    <property type="molecule type" value="Genomic_DNA"/>
</dbReference>
<dbReference type="CDD" id="cd16702">
    <property type="entry name" value="RING_CH-C4HC3_MARCH6"/>
    <property type="match status" value="1"/>
</dbReference>
<dbReference type="Pfam" id="PF23113">
    <property type="entry name" value="MARCHF6_C"/>
    <property type="match status" value="1"/>
</dbReference>
<evidence type="ECO:0000256" key="5">
    <source>
        <dbReference type="ARBA" id="ARBA00022679"/>
    </source>
</evidence>
<evidence type="ECO:0000256" key="3">
    <source>
        <dbReference type="ARBA" id="ARBA00004906"/>
    </source>
</evidence>
<proteinExistence type="predicted"/>
<feature type="compositionally biased region" description="Low complexity" evidence="20">
    <location>
        <begin position="237"/>
        <end position="260"/>
    </location>
</feature>
<evidence type="ECO:0000256" key="17">
    <source>
        <dbReference type="ARBA" id="ARBA00069012"/>
    </source>
</evidence>
<keyword evidence="13 21" id="KW-1133">Transmembrane helix</keyword>
<dbReference type="SUPFAM" id="SSF57850">
    <property type="entry name" value="RING/U-box"/>
    <property type="match status" value="1"/>
</dbReference>
<evidence type="ECO:0000256" key="14">
    <source>
        <dbReference type="ARBA" id="ARBA00022990"/>
    </source>
</evidence>
<keyword evidence="10" id="KW-0256">Endoplasmic reticulum</keyword>
<evidence type="ECO:0000256" key="6">
    <source>
        <dbReference type="ARBA" id="ARBA00022692"/>
    </source>
</evidence>
<feature type="transmembrane region" description="Helical" evidence="21">
    <location>
        <begin position="871"/>
        <end position="894"/>
    </location>
</feature>
<dbReference type="PANTHER" id="PTHR13145:SF0">
    <property type="entry name" value="E3 UBIQUITIN-PROTEIN LIGASE MARCHF6"/>
    <property type="match status" value="1"/>
</dbReference>
<sequence length="969" mass="106804">MSSNADMMLDDNQGLDICRVCRSEGLPDRPLFHPCICTGSIKWIHQECLIQWMRYSRKEYCELCSYRFSFTPIYSPDMPRRLPLRDVVSGLLTSVATAVHYWLHTTLVVLAWIGVVPIAACRIYRVLFSGSIQSVLELLSVENMALDMLHGGIVVTCTLLAFIGLVWLREQILHGGALDWVENPPAGAQEVNIPHAPHVVPGVPAPDNNNQNALHVIDAGEGDPVVDPGPPNPPEAPLDGDFGEAAAAGDAAAPPGEAAAGDAFAPPGEAAADEANWNPIEWDRAAEDLTWERLLGLDGSLVFLEHVFWVVSLNTLFILLFAYIPYHVGHGAVVVLGLHEYAMAAHFEGLVTTLCGYCAIGMIFVILQGLASLFGLIRTKRFLRLCYIVVKVSLLTVVELGILPLICGWWLDICSLSMFDATLKDREASFRLAPGTDLFIHWLVGMVYVYYFASFILLLREVLRPGVLWFLRNLNDPDFSPIQEMIHLPILRHIRRLVASVVIFGMAVLLMLWVPVRILRWAWPTFLPYTVALHSDTQVNELSLELLLLQVILPALLEQSHSRIWLKWLVGLWCRFMAWSLDLHSYLLGDEEPAAQAAQGPQQGAQPGGPQPGAEDAPADDEEGAPAAPAPAPVPPPAPAPPPAAGGGVGLGGMGGAGGLGAAHLALFQPPHAPTGYRPYRRPSLFWVRLVALVMAMGLSLVLASLIALTVPVWVGRRVMNLCLVGSVSQSGSSAGRVHELYTAACGMYLCWLGARAFALMLSWLPQGRAAMIARVKQWFVWSVRAAVAFSVLLGLVPLLFGLLLELVVVVPLRVSLEQSAVLFMWQDWALGVLYTKIACAIAMMGPEWFLRRTIERAYRDGIRNMDLRFILNDLAAPLVFFFGLALSIPYATAHGIVPLFVQSPHLRNLIARRIYPFVLLVGIVAAFVCFQIRQFRKLYNHIKDSKYLVGRRLVNYDPRRHKSTSTRD</sequence>
<feature type="compositionally biased region" description="Pro residues" evidence="20">
    <location>
        <begin position="227"/>
        <end position="236"/>
    </location>
</feature>
<keyword evidence="14" id="KW-0007">Acetylation</keyword>
<evidence type="ECO:0000313" key="23">
    <source>
        <dbReference type="EMBL" id="KAK3914865.1"/>
    </source>
</evidence>
<comment type="caution">
    <text evidence="23">The sequence shown here is derived from an EMBL/GenBank/DDBJ whole genome shotgun (WGS) entry which is preliminary data.</text>
</comment>
<feature type="transmembrane region" description="Helical" evidence="21">
    <location>
        <begin position="686"/>
        <end position="715"/>
    </location>
</feature>
<dbReference type="Proteomes" id="UP001219518">
    <property type="component" value="Unassembled WGS sequence"/>
</dbReference>
<keyword evidence="24" id="KW-1185">Reference proteome</keyword>
<evidence type="ECO:0000256" key="16">
    <source>
        <dbReference type="ARBA" id="ARBA00064724"/>
    </source>
</evidence>
<evidence type="ECO:0000259" key="22">
    <source>
        <dbReference type="PROSITE" id="PS51292"/>
    </source>
</evidence>
<evidence type="ECO:0000256" key="1">
    <source>
        <dbReference type="ARBA" id="ARBA00000900"/>
    </source>
</evidence>
<keyword evidence="7" id="KW-0479">Metal-binding</keyword>
<keyword evidence="6 21" id="KW-0812">Transmembrane</keyword>
<feature type="compositionally biased region" description="Low complexity" evidence="20">
    <location>
        <begin position="594"/>
        <end position="605"/>
    </location>
</feature>
<evidence type="ECO:0000313" key="24">
    <source>
        <dbReference type="Proteomes" id="UP001219518"/>
    </source>
</evidence>
<comment type="subunit">
    <text evidence="16">Interacts with DIO2. Interacts with SQLE.</text>
</comment>
<feature type="transmembrane region" description="Helical" evidence="21">
    <location>
        <begin position="349"/>
        <end position="376"/>
    </location>
</feature>
<feature type="transmembrane region" description="Helical" evidence="21">
    <location>
        <begin position="439"/>
        <end position="459"/>
    </location>
</feature>
<reference evidence="23" key="1">
    <citation type="submission" date="2021-07" db="EMBL/GenBank/DDBJ databases">
        <authorList>
            <person name="Catto M.A."/>
            <person name="Jacobson A."/>
            <person name="Kennedy G."/>
            <person name="Labadie P."/>
            <person name="Hunt B.G."/>
            <person name="Srinivasan R."/>
        </authorList>
    </citation>
    <scope>NUCLEOTIDE SEQUENCE</scope>
    <source>
        <strain evidence="23">PL_HMW_Pooled</strain>
        <tissue evidence="23">Head</tissue>
    </source>
</reference>
<dbReference type="GO" id="GO:0061630">
    <property type="term" value="F:ubiquitin protein ligase activity"/>
    <property type="evidence" value="ECO:0007669"/>
    <property type="project" value="UniProtKB-EC"/>
</dbReference>